<dbReference type="AlphaFoldDB" id="A0A0E0KEE9"/>
<keyword evidence="2 3" id="KW-0067">ATP-binding</keyword>
<dbReference type="Pfam" id="PF07714">
    <property type="entry name" value="PK_Tyr_Ser-Thr"/>
    <property type="match status" value="1"/>
</dbReference>
<dbReference type="PANTHER" id="PTHR27005">
    <property type="entry name" value="WALL-ASSOCIATED RECEPTOR KINASE-LIKE 21"/>
    <property type="match status" value="1"/>
</dbReference>
<dbReference type="PANTHER" id="PTHR27005:SF505">
    <property type="entry name" value="PROTEIN KINASE DOMAIN-CONTAINING PROTEIN"/>
    <property type="match status" value="1"/>
</dbReference>
<evidence type="ECO:0000256" key="3">
    <source>
        <dbReference type="PROSITE-ProRule" id="PRU10141"/>
    </source>
</evidence>
<feature type="binding site" evidence="3">
    <location>
        <position position="71"/>
    </location>
    <ligand>
        <name>ATP</name>
        <dbReference type="ChEBI" id="CHEBI:30616"/>
    </ligand>
</feature>
<feature type="region of interest" description="Disordered" evidence="4">
    <location>
        <begin position="312"/>
        <end position="345"/>
    </location>
</feature>
<dbReference type="GO" id="GO:0004674">
    <property type="term" value="F:protein serine/threonine kinase activity"/>
    <property type="evidence" value="ECO:0007669"/>
    <property type="project" value="TreeGrafter"/>
</dbReference>
<dbReference type="OMA" id="WIARSSH"/>
<feature type="domain" description="Protein kinase" evidence="5">
    <location>
        <begin position="42"/>
        <end position="328"/>
    </location>
</feature>
<reference evidence="6" key="2">
    <citation type="submission" date="2018-05" db="EMBL/GenBank/DDBJ databases">
        <title>OpunRS2 (Oryza punctata Reference Sequence Version 2).</title>
        <authorList>
            <person name="Zhang J."/>
            <person name="Kudrna D."/>
            <person name="Lee S."/>
            <person name="Talag J."/>
            <person name="Welchert J."/>
            <person name="Wing R.A."/>
        </authorList>
    </citation>
    <scope>NUCLEOTIDE SEQUENCE [LARGE SCALE GENOMIC DNA]</scope>
</reference>
<evidence type="ECO:0000256" key="4">
    <source>
        <dbReference type="SAM" id="MobiDB-lite"/>
    </source>
</evidence>
<dbReference type="InterPro" id="IPR045274">
    <property type="entry name" value="WAK-like"/>
</dbReference>
<dbReference type="GO" id="GO:0007166">
    <property type="term" value="P:cell surface receptor signaling pathway"/>
    <property type="evidence" value="ECO:0007669"/>
    <property type="project" value="InterPro"/>
</dbReference>
<evidence type="ECO:0000256" key="2">
    <source>
        <dbReference type="ARBA" id="ARBA00022840"/>
    </source>
</evidence>
<name>A0A0E0KEE9_ORYPU</name>
<dbReference type="InterPro" id="IPR001245">
    <property type="entry name" value="Ser-Thr/Tyr_kinase_cat_dom"/>
</dbReference>
<reference evidence="6" key="1">
    <citation type="submission" date="2015-04" db="UniProtKB">
        <authorList>
            <consortium name="EnsemblPlants"/>
        </authorList>
    </citation>
    <scope>IDENTIFICATION</scope>
</reference>
<dbReference type="InterPro" id="IPR017441">
    <property type="entry name" value="Protein_kinase_ATP_BS"/>
</dbReference>
<dbReference type="STRING" id="4537.A0A0E0KEE9"/>
<dbReference type="InterPro" id="IPR011009">
    <property type="entry name" value="Kinase-like_dom_sf"/>
</dbReference>
<dbReference type="SUPFAM" id="SSF56112">
    <property type="entry name" value="Protein kinase-like (PK-like)"/>
    <property type="match status" value="1"/>
</dbReference>
<feature type="compositionally biased region" description="Basic residues" evidence="4">
    <location>
        <begin position="330"/>
        <end position="345"/>
    </location>
</feature>
<dbReference type="EnsemblPlants" id="OPUNC03G18530.1">
    <property type="protein sequence ID" value="OPUNC03G18530.1"/>
    <property type="gene ID" value="OPUNC03G18530"/>
</dbReference>
<dbReference type="FunFam" id="3.30.200.20:FF:000337">
    <property type="entry name" value="Wall-associated receptor kinase 3"/>
    <property type="match status" value="1"/>
</dbReference>
<dbReference type="InterPro" id="IPR000719">
    <property type="entry name" value="Prot_kinase_dom"/>
</dbReference>
<evidence type="ECO:0000256" key="1">
    <source>
        <dbReference type="ARBA" id="ARBA00022741"/>
    </source>
</evidence>
<dbReference type="Gene3D" id="3.30.200.20">
    <property type="entry name" value="Phosphorylase Kinase, domain 1"/>
    <property type="match status" value="1"/>
</dbReference>
<dbReference type="Gene3D" id="1.10.510.10">
    <property type="entry name" value="Transferase(Phosphotransferase) domain 1"/>
    <property type="match status" value="1"/>
</dbReference>
<dbReference type="Proteomes" id="UP000026962">
    <property type="component" value="Chromosome 3"/>
</dbReference>
<proteinExistence type="predicted"/>
<accession>A0A0E0KEE9</accession>
<dbReference type="PROSITE" id="PS00107">
    <property type="entry name" value="PROTEIN_KINASE_ATP"/>
    <property type="match status" value="1"/>
</dbReference>
<keyword evidence="7" id="KW-1185">Reference proteome</keyword>
<dbReference type="Gramene" id="OPUNC03G18530.1">
    <property type="protein sequence ID" value="OPUNC03G18530.1"/>
    <property type="gene ID" value="OPUNC03G18530"/>
</dbReference>
<dbReference type="PROSITE" id="PS50011">
    <property type="entry name" value="PROTEIN_KINASE_DOM"/>
    <property type="match status" value="1"/>
</dbReference>
<dbReference type="GO" id="GO:0005886">
    <property type="term" value="C:plasma membrane"/>
    <property type="evidence" value="ECO:0007669"/>
    <property type="project" value="TreeGrafter"/>
</dbReference>
<dbReference type="GO" id="GO:0005524">
    <property type="term" value="F:ATP binding"/>
    <property type="evidence" value="ECO:0007669"/>
    <property type="project" value="UniProtKB-UniRule"/>
</dbReference>
<sequence length="345" mass="39563">MNILEGDIRKLLPNKDDQLKWIARSSHNIKRFSLKEVEAVTKKYKTLIGQGSFGEVYKGILEDKIMVAVKKFKHMHNKTKENFAKELLVHSQINHRNVTRLIGYCLEENASMIVTEFISGGNLSDFLHNSNRSMCLDTRLRIGIECAEALSYMHSHMYTRVIHGDIQPANILLDHDNLNAKISDFGISRLLNMDKTLYTMNVVGSIGYMDPLFLRHGRLTTGSDVYSFGIVLIELFTRKRVNREDVNDNLADSFTKSLSTGFRMLRDMFDAEIAEQSNMKILEGIGKLAGRGATMSTATVVRRVLEKNQGRVFTQQPYQRERDGSTSLPRWKRRPKCRQCRPSKR</sequence>
<evidence type="ECO:0000313" key="7">
    <source>
        <dbReference type="Proteomes" id="UP000026962"/>
    </source>
</evidence>
<protein>
    <recommendedName>
        <fullName evidence="5">Protein kinase domain-containing protein</fullName>
    </recommendedName>
</protein>
<dbReference type="HOGENOM" id="CLU_000288_21_4_1"/>
<organism evidence="6">
    <name type="scientific">Oryza punctata</name>
    <name type="common">Red rice</name>
    <dbReference type="NCBI Taxonomy" id="4537"/>
    <lineage>
        <taxon>Eukaryota</taxon>
        <taxon>Viridiplantae</taxon>
        <taxon>Streptophyta</taxon>
        <taxon>Embryophyta</taxon>
        <taxon>Tracheophyta</taxon>
        <taxon>Spermatophyta</taxon>
        <taxon>Magnoliopsida</taxon>
        <taxon>Liliopsida</taxon>
        <taxon>Poales</taxon>
        <taxon>Poaceae</taxon>
        <taxon>BOP clade</taxon>
        <taxon>Oryzoideae</taxon>
        <taxon>Oryzeae</taxon>
        <taxon>Oryzinae</taxon>
        <taxon>Oryza</taxon>
    </lineage>
</organism>
<evidence type="ECO:0000259" key="5">
    <source>
        <dbReference type="PROSITE" id="PS50011"/>
    </source>
</evidence>
<evidence type="ECO:0000313" key="6">
    <source>
        <dbReference type="EnsemblPlants" id="OPUNC03G18530.1"/>
    </source>
</evidence>
<keyword evidence="1 3" id="KW-0547">Nucleotide-binding</keyword>